<keyword evidence="1" id="KW-1133">Transmembrane helix</keyword>
<dbReference type="PANTHER" id="PTHR31325">
    <property type="entry name" value="OS01G0798800 PROTEIN-RELATED"/>
    <property type="match status" value="1"/>
</dbReference>
<accession>A0AAP0NB05</accession>
<keyword evidence="1" id="KW-0812">Transmembrane</keyword>
<organism evidence="3 4">
    <name type="scientific">Liquidambar formosana</name>
    <name type="common">Formosan gum</name>
    <dbReference type="NCBI Taxonomy" id="63359"/>
    <lineage>
        <taxon>Eukaryota</taxon>
        <taxon>Viridiplantae</taxon>
        <taxon>Streptophyta</taxon>
        <taxon>Embryophyta</taxon>
        <taxon>Tracheophyta</taxon>
        <taxon>Spermatophyta</taxon>
        <taxon>Magnoliopsida</taxon>
        <taxon>eudicotyledons</taxon>
        <taxon>Gunneridae</taxon>
        <taxon>Pentapetalae</taxon>
        <taxon>Saxifragales</taxon>
        <taxon>Altingiaceae</taxon>
        <taxon>Liquidambar</taxon>
    </lineage>
</organism>
<comment type="caution">
    <text evidence="3">The sequence shown here is derived from an EMBL/GenBank/DDBJ whole genome shotgun (WGS) entry which is preliminary data.</text>
</comment>
<evidence type="ECO:0000259" key="2">
    <source>
        <dbReference type="Pfam" id="PF13968"/>
    </source>
</evidence>
<protein>
    <recommendedName>
        <fullName evidence="2">DUF4220 domain-containing protein</fullName>
    </recommendedName>
</protein>
<dbReference type="AlphaFoldDB" id="A0AAP0NB05"/>
<name>A0AAP0NB05_LIQFO</name>
<reference evidence="3 4" key="1">
    <citation type="journal article" date="2024" name="Plant J.">
        <title>Genome sequences and population genomics reveal climatic adaptation and genomic divergence between two closely related sweetgum species.</title>
        <authorList>
            <person name="Xu W.Q."/>
            <person name="Ren C.Q."/>
            <person name="Zhang X.Y."/>
            <person name="Comes H.P."/>
            <person name="Liu X.H."/>
            <person name="Li Y.G."/>
            <person name="Kettle C.J."/>
            <person name="Jalonen R."/>
            <person name="Gaisberger H."/>
            <person name="Ma Y.Z."/>
            <person name="Qiu Y.X."/>
        </authorList>
    </citation>
    <scope>NUCLEOTIDE SEQUENCE [LARGE SCALE GENOMIC DNA]</scope>
    <source>
        <strain evidence="3">Hangzhou</strain>
    </source>
</reference>
<dbReference type="Proteomes" id="UP001415857">
    <property type="component" value="Unassembled WGS sequence"/>
</dbReference>
<dbReference type="EMBL" id="JBBPBK010000015">
    <property type="protein sequence ID" value="KAK9268671.1"/>
    <property type="molecule type" value="Genomic_DNA"/>
</dbReference>
<feature type="transmembrane region" description="Helical" evidence="1">
    <location>
        <begin position="46"/>
        <end position="71"/>
    </location>
</feature>
<proteinExistence type="predicted"/>
<feature type="transmembrane region" description="Helical" evidence="1">
    <location>
        <begin position="105"/>
        <end position="125"/>
    </location>
</feature>
<evidence type="ECO:0000313" key="3">
    <source>
        <dbReference type="EMBL" id="KAK9268671.1"/>
    </source>
</evidence>
<keyword evidence="4" id="KW-1185">Reference proteome</keyword>
<gene>
    <name evidence="3" type="ORF">L1049_000430</name>
</gene>
<feature type="transmembrane region" description="Helical" evidence="1">
    <location>
        <begin position="20"/>
        <end position="39"/>
    </location>
</feature>
<feature type="transmembrane region" description="Helical" evidence="1">
    <location>
        <begin position="132"/>
        <end position="152"/>
    </location>
</feature>
<dbReference type="InterPro" id="IPR025315">
    <property type="entry name" value="DUF4220"/>
</dbReference>
<evidence type="ECO:0000313" key="4">
    <source>
        <dbReference type="Proteomes" id="UP001415857"/>
    </source>
</evidence>
<dbReference type="Pfam" id="PF13968">
    <property type="entry name" value="DUF4220"/>
    <property type="match status" value="1"/>
</dbReference>
<feature type="domain" description="DUF4220" evidence="2">
    <location>
        <begin position="53"/>
        <end position="208"/>
    </location>
</feature>
<feature type="transmembrane region" description="Helical" evidence="1">
    <location>
        <begin position="158"/>
        <end position="175"/>
    </location>
</feature>
<evidence type="ECO:0000256" key="1">
    <source>
        <dbReference type="SAM" id="Phobius"/>
    </source>
</evidence>
<sequence length="218" mass="24881">MTSLRIPDEWKRQWDIWDLRVAVLMSLFFQILLITIASLRRRTGNIFLTIFIWSSYLLADWIATFAVGLIASGLSDSDQPAQNKLAQTKPAHLGQNKTDLNEDLITFWAPFLLVHLGGPHNITAFSLEDNELWIRHLLQLLIHLVTIAYVFTQSLPNELWFPIALVYLAGLIKYVERTRSLYCASLATLKISTLPQPTAGSNYARLMQARMKLHGCEE</sequence>
<keyword evidence="1" id="KW-0472">Membrane</keyword>